<dbReference type="RefSeq" id="XP_006817636.1">
    <property type="nucleotide sequence ID" value="XM_006817573.1"/>
</dbReference>
<dbReference type="PANTHER" id="PTHR13026">
    <property type="entry name" value="NNP-1 PROTEIN NOVEL NUCLEAR PROTEIN 1 NOP52"/>
    <property type="match status" value="1"/>
</dbReference>
<feature type="region of interest" description="Disordered" evidence="5">
    <location>
        <begin position="61"/>
        <end position="103"/>
    </location>
</feature>
<evidence type="ECO:0000256" key="2">
    <source>
        <dbReference type="ARBA" id="ARBA00006374"/>
    </source>
</evidence>
<protein>
    <submittedName>
        <fullName evidence="7">Ribosomal RNA processing protein 1 homolog B-like</fullName>
    </submittedName>
</protein>
<evidence type="ECO:0000256" key="1">
    <source>
        <dbReference type="ARBA" id="ARBA00004123"/>
    </source>
</evidence>
<keyword evidence="3" id="KW-0698">rRNA processing</keyword>
<accession>A0ABM0MC95</accession>
<evidence type="ECO:0000256" key="3">
    <source>
        <dbReference type="ARBA" id="ARBA00022552"/>
    </source>
</evidence>
<feature type="compositionally biased region" description="Basic and acidic residues" evidence="5">
    <location>
        <begin position="62"/>
        <end position="75"/>
    </location>
</feature>
<comment type="subcellular location">
    <subcellularLocation>
        <location evidence="1">Nucleus</location>
    </subcellularLocation>
</comment>
<keyword evidence="6" id="KW-1185">Reference proteome</keyword>
<dbReference type="PANTHER" id="PTHR13026:SF0">
    <property type="entry name" value="RIBOSOMAL RNA PROCESSING 1B"/>
    <property type="match status" value="1"/>
</dbReference>
<proteinExistence type="inferred from homology"/>
<feature type="compositionally biased region" description="Acidic residues" evidence="5">
    <location>
        <begin position="76"/>
        <end position="93"/>
    </location>
</feature>
<evidence type="ECO:0000256" key="5">
    <source>
        <dbReference type="SAM" id="MobiDB-lite"/>
    </source>
</evidence>
<gene>
    <name evidence="7" type="primary">LOC100366663</name>
</gene>
<evidence type="ECO:0000256" key="4">
    <source>
        <dbReference type="ARBA" id="ARBA00023242"/>
    </source>
</evidence>
<comment type="similarity">
    <text evidence="2">Belongs to the RRP1 family.</text>
</comment>
<name>A0ABM0MC95_SACKO</name>
<dbReference type="Pfam" id="PF05997">
    <property type="entry name" value="Nop52"/>
    <property type="match status" value="1"/>
</dbReference>
<keyword evidence="4" id="KW-0539">Nucleus</keyword>
<dbReference type="Proteomes" id="UP000694865">
    <property type="component" value="Unplaced"/>
</dbReference>
<organism evidence="6 7">
    <name type="scientific">Saccoglossus kowalevskii</name>
    <name type="common">Acorn worm</name>
    <dbReference type="NCBI Taxonomy" id="10224"/>
    <lineage>
        <taxon>Eukaryota</taxon>
        <taxon>Metazoa</taxon>
        <taxon>Hemichordata</taxon>
        <taxon>Enteropneusta</taxon>
        <taxon>Harrimaniidae</taxon>
        <taxon>Saccoglossus</taxon>
    </lineage>
</organism>
<dbReference type="InterPro" id="IPR010301">
    <property type="entry name" value="RRP1"/>
</dbReference>
<evidence type="ECO:0000313" key="6">
    <source>
        <dbReference type="Proteomes" id="UP000694865"/>
    </source>
</evidence>
<dbReference type="GeneID" id="100366663"/>
<sequence length="140" mass="15966">MADIYLVELCKVGGNQLSPEETLKFLDPFCVLAAKTSKAALLRVILNEIFRNGILRQSDITMAEKEDRGEMKADNNEDDDDADEEQMEQDEEKQDSSKEKTRKAKLKFDYGAIADRIFALSSEPSVLGKNRKRLYQMVQK</sequence>
<evidence type="ECO:0000313" key="7">
    <source>
        <dbReference type="RefSeq" id="XP_006817636.1"/>
    </source>
</evidence>
<reference evidence="7" key="1">
    <citation type="submission" date="2025-08" db="UniProtKB">
        <authorList>
            <consortium name="RefSeq"/>
        </authorList>
    </citation>
    <scope>IDENTIFICATION</scope>
    <source>
        <tissue evidence="7">Testes</tissue>
    </source>
</reference>